<dbReference type="AlphaFoldDB" id="A0AA43QJ64"/>
<comment type="catalytic activity">
    <reaction evidence="1">
        <text>[protein]-peptidylproline (omega=180) = [protein]-peptidylproline (omega=0)</text>
        <dbReference type="Rhea" id="RHEA:16237"/>
        <dbReference type="Rhea" id="RHEA-COMP:10747"/>
        <dbReference type="Rhea" id="RHEA-COMP:10748"/>
        <dbReference type="ChEBI" id="CHEBI:83833"/>
        <dbReference type="ChEBI" id="CHEBI:83834"/>
        <dbReference type="EC" id="5.2.1.8"/>
    </reaction>
</comment>
<feature type="domain" description="PPIase cyclophilin-type" evidence="7">
    <location>
        <begin position="456"/>
        <end position="598"/>
    </location>
</feature>
<evidence type="ECO:0000313" key="8">
    <source>
        <dbReference type="EMBL" id="MDI1485861.1"/>
    </source>
</evidence>
<feature type="region of interest" description="Disordered" evidence="5">
    <location>
        <begin position="399"/>
        <end position="419"/>
    </location>
</feature>
<dbReference type="PANTHER" id="PTHR45625:SF6">
    <property type="entry name" value="SPLICEOSOME-ASSOCIATED PROTEIN CWC27 HOMOLOG"/>
    <property type="match status" value="1"/>
</dbReference>
<dbReference type="InterPro" id="IPR002130">
    <property type="entry name" value="Cyclophilin-type_PPIase_dom"/>
</dbReference>
<dbReference type="GO" id="GO:0071013">
    <property type="term" value="C:catalytic step 2 spliceosome"/>
    <property type="evidence" value="ECO:0007669"/>
    <property type="project" value="TreeGrafter"/>
</dbReference>
<dbReference type="SUPFAM" id="SSF50891">
    <property type="entry name" value="Cyclophilin-like"/>
    <property type="match status" value="1"/>
</dbReference>
<name>A0AA43QJ64_9LECA</name>
<dbReference type="InterPro" id="IPR044666">
    <property type="entry name" value="Cyclophilin_A-like"/>
</dbReference>
<comment type="similarity">
    <text evidence="4">Belongs to the cyclophilin-type PPIase family. CWC27 subfamily.</text>
</comment>
<accession>A0AA43QJ64</accession>
<dbReference type="GO" id="GO:0003755">
    <property type="term" value="F:peptidyl-prolyl cis-trans isomerase activity"/>
    <property type="evidence" value="ECO:0007669"/>
    <property type="project" value="UniProtKB-EC"/>
</dbReference>
<protein>
    <submittedName>
        <fullName evidence="8">Peptidyl-prolyl isomerase cwc27</fullName>
        <ecNumber evidence="8">5.2.1.8</ecNumber>
    </submittedName>
</protein>
<keyword evidence="8" id="KW-0413">Isomerase</keyword>
<dbReference type="Proteomes" id="UP001161017">
    <property type="component" value="Unassembled WGS sequence"/>
</dbReference>
<dbReference type="EMBL" id="JAPUFD010000002">
    <property type="protein sequence ID" value="MDI1485861.1"/>
    <property type="molecule type" value="Genomic_DNA"/>
</dbReference>
<gene>
    <name evidence="8" type="primary">CWC27_1</name>
    <name evidence="8" type="ORF">OHK93_004050</name>
</gene>
<evidence type="ECO:0000256" key="6">
    <source>
        <dbReference type="SAM" id="SignalP"/>
    </source>
</evidence>
<comment type="subcellular location">
    <subcellularLocation>
        <location evidence="2">Nucleus</location>
    </subcellularLocation>
</comment>
<keyword evidence="3" id="KW-0539">Nucleus</keyword>
<reference evidence="8" key="1">
    <citation type="journal article" date="2023" name="Genome Biol. Evol.">
        <title>First Whole Genome Sequence and Flow Cytometry Genome Size Data for the Lichen-Forming Fungus Ramalina farinacea (Ascomycota).</title>
        <authorList>
            <person name="Llewellyn T."/>
            <person name="Mian S."/>
            <person name="Hill R."/>
            <person name="Leitch I.J."/>
            <person name="Gaya E."/>
        </authorList>
    </citation>
    <scope>NUCLEOTIDE SEQUENCE</scope>
    <source>
        <strain evidence="8">LIQ254RAFAR</strain>
    </source>
</reference>
<keyword evidence="6" id="KW-0732">Signal</keyword>
<evidence type="ECO:0000256" key="3">
    <source>
        <dbReference type="ARBA" id="ARBA00023242"/>
    </source>
</evidence>
<dbReference type="PANTHER" id="PTHR45625">
    <property type="entry name" value="PEPTIDYL-PROLYL CIS-TRANS ISOMERASE-RELATED"/>
    <property type="match status" value="1"/>
</dbReference>
<dbReference type="PROSITE" id="PS50072">
    <property type="entry name" value="CSA_PPIASE_2"/>
    <property type="match status" value="1"/>
</dbReference>
<feature type="compositionally biased region" description="Basic and acidic residues" evidence="5">
    <location>
        <begin position="406"/>
        <end position="416"/>
    </location>
</feature>
<dbReference type="EC" id="5.2.1.8" evidence="8"/>
<feature type="region of interest" description="Disordered" evidence="5">
    <location>
        <begin position="127"/>
        <end position="237"/>
    </location>
</feature>
<feature type="compositionally biased region" description="Low complexity" evidence="5">
    <location>
        <begin position="137"/>
        <end position="195"/>
    </location>
</feature>
<feature type="chain" id="PRO_5041398737" evidence="6">
    <location>
        <begin position="30"/>
        <end position="626"/>
    </location>
</feature>
<organism evidence="8 9">
    <name type="scientific">Ramalina farinacea</name>
    <dbReference type="NCBI Taxonomy" id="258253"/>
    <lineage>
        <taxon>Eukaryota</taxon>
        <taxon>Fungi</taxon>
        <taxon>Dikarya</taxon>
        <taxon>Ascomycota</taxon>
        <taxon>Pezizomycotina</taxon>
        <taxon>Lecanoromycetes</taxon>
        <taxon>OSLEUM clade</taxon>
        <taxon>Lecanoromycetidae</taxon>
        <taxon>Lecanorales</taxon>
        <taxon>Lecanorineae</taxon>
        <taxon>Ramalinaceae</taxon>
        <taxon>Ramalina</taxon>
    </lineage>
</organism>
<evidence type="ECO:0000256" key="4">
    <source>
        <dbReference type="ARBA" id="ARBA00038509"/>
    </source>
</evidence>
<keyword evidence="9" id="KW-1185">Reference proteome</keyword>
<comment type="caution">
    <text evidence="8">The sequence shown here is derived from an EMBL/GenBank/DDBJ whole genome shotgun (WGS) entry which is preliminary data.</text>
</comment>
<feature type="signal peptide" evidence="6">
    <location>
        <begin position="1"/>
        <end position="29"/>
    </location>
</feature>
<dbReference type="InterPro" id="IPR029000">
    <property type="entry name" value="Cyclophilin-like_dom_sf"/>
</dbReference>
<evidence type="ECO:0000313" key="9">
    <source>
        <dbReference type="Proteomes" id="UP001161017"/>
    </source>
</evidence>
<sequence length="626" mass="67651">MVNFNRIQSPSLVGLLLPVLLLHSLTVSANTNLTFYPQASCEGASFNATDSNIARDGLCNHLDATVRSLTVVVLGESKDDGCTALTVIHLVTVYSDIFCSNNSQPASLDGTCTTFDFNPQSYSVDCDSVNGNETIVDESSTSGTSDSGADSETSTASTTPPLPSSPATFSSPQQSAQPTSTSSTTKASTSSPISTMTDDVLMSTTSPPATATIPSSHTASPSPSNTSTNSTSNSNKGLTRNEEIVLSTILPSLAVIVAVIAAVDAARRQYISKSSVNGRRVRSVAASGLSNFVPRMRRRNAAISLPIAIGSQLGQASSMKRLYERATRLLGTSPTRKEPVRPLLSQAHEMTNDHPLPTAIADVESSFMSDITSDDLTADLIIPAVGPLQRKRKYWQLQPSQGSSAMRKETAPDYKVRQSTKVRSQQKGIHWLTVPAKSRFEACRETLWARWGVKPSFTGTCVLLPESWKDLEPLHLIVPILQSLSLIRPSFIVPSSFVIGGELVYPGGAPFEDEFHSRLKFNRRDLLGMANEGSTESNGSQFFLTLGETRELEGRNTLFGRVVGDTVYNLMKMGEAELQPGEGSERPVYATRITGAEILVNPFEDMVVREVKEGIPDWVRRLDIHK</sequence>
<dbReference type="Pfam" id="PF00160">
    <property type="entry name" value="Pro_isomerase"/>
    <property type="match status" value="1"/>
</dbReference>
<evidence type="ECO:0000256" key="1">
    <source>
        <dbReference type="ARBA" id="ARBA00000971"/>
    </source>
</evidence>
<dbReference type="Gene3D" id="2.40.100.10">
    <property type="entry name" value="Cyclophilin-like"/>
    <property type="match status" value="1"/>
</dbReference>
<evidence type="ECO:0000259" key="7">
    <source>
        <dbReference type="PROSITE" id="PS50072"/>
    </source>
</evidence>
<proteinExistence type="inferred from homology"/>
<feature type="compositionally biased region" description="Low complexity" evidence="5">
    <location>
        <begin position="203"/>
        <end position="235"/>
    </location>
</feature>
<evidence type="ECO:0000256" key="5">
    <source>
        <dbReference type="SAM" id="MobiDB-lite"/>
    </source>
</evidence>
<evidence type="ECO:0000256" key="2">
    <source>
        <dbReference type="ARBA" id="ARBA00004123"/>
    </source>
</evidence>